<feature type="transmembrane region" description="Helical" evidence="1">
    <location>
        <begin position="60"/>
        <end position="79"/>
    </location>
</feature>
<evidence type="ECO:0000313" key="2">
    <source>
        <dbReference type="EMBL" id="QGF22956.1"/>
    </source>
</evidence>
<evidence type="ECO:0000313" key="3">
    <source>
        <dbReference type="Proteomes" id="UP000386847"/>
    </source>
</evidence>
<accession>A0A5Q2FFA3</accession>
<evidence type="ECO:0000256" key="1">
    <source>
        <dbReference type="SAM" id="Phobius"/>
    </source>
</evidence>
<proteinExistence type="predicted"/>
<reference evidence="2 3" key="1">
    <citation type="submission" date="2019-10" db="EMBL/GenBank/DDBJ databases">
        <title>Genomic analysis of Raineyella sp. CBA3103.</title>
        <authorList>
            <person name="Roh S.W."/>
        </authorList>
    </citation>
    <scope>NUCLEOTIDE SEQUENCE [LARGE SCALE GENOMIC DNA]</scope>
    <source>
        <strain evidence="2 3">CBA3103</strain>
    </source>
</reference>
<feature type="transmembrane region" description="Helical" evidence="1">
    <location>
        <begin position="28"/>
        <end position="48"/>
    </location>
</feature>
<keyword evidence="1" id="KW-1133">Transmembrane helix</keyword>
<dbReference type="Proteomes" id="UP000386847">
    <property type="component" value="Chromosome"/>
</dbReference>
<feature type="transmembrane region" description="Helical" evidence="1">
    <location>
        <begin position="139"/>
        <end position="154"/>
    </location>
</feature>
<keyword evidence="1" id="KW-0472">Membrane</keyword>
<protein>
    <submittedName>
        <fullName evidence="2">Uncharacterized protein</fullName>
    </submittedName>
</protein>
<dbReference type="EMBL" id="CP045725">
    <property type="protein sequence ID" value="QGF22956.1"/>
    <property type="molecule type" value="Genomic_DNA"/>
</dbReference>
<gene>
    <name evidence="2" type="ORF">Rai3103_03940</name>
</gene>
<dbReference type="KEGG" id="rain:Rai3103_03940"/>
<keyword evidence="3" id="KW-1185">Reference proteome</keyword>
<name>A0A5Q2FFA3_9ACTN</name>
<feature type="transmembrane region" description="Helical" evidence="1">
    <location>
        <begin position="91"/>
        <end position="111"/>
    </location>
</feature>
<dbReference type="AlphaFoldDB" id="A0A5Q2FFA3"/>
<sequence length="178" mass="18592">MRLSALVAGILMAAYLLMRPYPDDLTSPWWIAAHVCGIGAFIALAALADRIGGPGRPVTALGAALVLPYYGAETFGLAAGADPVATRMQPVALAMFGLGLLLVAVGGILLARRRPAAWPLGVLMALVLPQFYLPAYGRMAFGVAFLAAAIWLVARQSARMRREISAAAVSSARWSTGG</sequence>
<organism evidence="2 3">
    <name type="scientific">Raineyella fluvialis</name>
    <dbReference type="NCBI Taxonomy" id="2662261"/>
    <lineage>
        <taxon>Bacteria</taxon>
        <taxon>Bacillati</taxon>
        <taxon>Actinomycetota</taxon>
        <taxon>Actinomycetes</taxon>
        <taxon>Propionibacteriales</taxon>
        <taxon>Propionibacteriaceae</taxon>
        <taxon>Raineyella</taxon>
    </lineage>
</organism>
<feature type="transmembrane region" description="Helical" evidence="1">
    <location>
        <begin position="116"/>
        <end position="133"/>
    </location>
</feature>
<dbReference type="RefSeq" id="WP_153571483.1">
    <property type="nucleotide sequence ID" value="NZ_CP045725.1"/>
</dbReference>
<keyword evidence="1" id="KW-0812">Transmembrane</keyword>